<dbReference type="EMBL" id="BLXT01006238">
    <property type="protein sequence ID" value="GFO30509.1"/>
    <property type="molecule type" value="Genomic_DNA"/>
</dbReference>
<dbReference type="PROSITE" id="PS50267">
    <property type="entry name" value="NA_NEUROTRAN_SYMP_3"/>
    <property type="match status" value="1"/>
</dbReference>
<dbReference type="SUPFAM" id="SSF161070">
    <property type="entry name" value="SNF-like"/>
    <property type="match status" value="1"/>
</dbReference>
<keyword evidence="5 7" id="KW-0472">Membrane</keyword>
<evidence type="ECO:0000313" key="9">
    <source>
        <dbReference type="Proteomes" id="UP000735302"/>
    </source>
</evidence>
<feature type="binding site" evidence="6">
    <location>
        <position position="92"/>
    </location>
    <ligand>
        <name>Na(+)</name>
        <dbReference type="ChEBI" id="CHEBI:29101"/>
        <label>1</label>
    </ligand>
</feature>
<dbReference type="Pfam" id="PF00209">
    <property type="entry name" value="SNF"/>
    <property type="match status" value="1"/>
</dbReference>
<accession>A0AAV4CI67</accession>
<feature type="transmembrane region" description="Helical" evidence="7">
    <location>
        <begin position="229"/>
        <end position="251"/>
    </location>
</feature>
<keyword evidence="2" id="KW-0813">Transport</keyword>
<keyword evidence="6" id="KW-0479">Metal-binding</keyword>
<dbReference type="AlphaFoldDB" id="A0AAV4CI67"/>
<feature type="transmembrane region" description="Helical" evidence="7">
    <location>
        <begin position="152"/>
        <end position="175"/>
    </location>
</feature>
<dbReference type="PANTHER" id="PTHR11616">
    <property type="entry name" value="SODIUM/CHLORIDE DEPENDENT TRANSPORTER"/>
    <property type="match status" value="1"/>
</dbReference>
<evidence type="ECO:0000256" key="6">
    <source>
        <dbReference type="PIRSR" id="PIRSR600175-1"/>
    </source>
</evidence>
<dbReference type="InterPro" id="IPR000175">
    <property type="entry name" value="Na/ntran_symport"/>
</dbReference>
<dbReference type="InterPro" id="IPR037272">
    <property type="entry name" value="SNS_sf"/>
</dbReference>
<gene>
    <name evidence="8" type="ORF">PoB_005701400</name>
</gene>
<evidence type="ECO:0000256" key="1">
    <source>
        <dbReference type="ARBA" id="ARBA00004141"/>
    </source>
</evidence>
<organism evidence="8 9">
    <name type="scientific">Plakobranchus ocellatus</name>
    <dbReference type="NCBI Taxonomy" id="259542"/>
    <lineage>
        <taxon>Eukaryota</taxon>
        <taxon>Metazoa</taxon>
        <taxon>Spiralia</taxon>
        <taxon>Lophotrochozoa</taxon>
        <taxon>Mollusca</taxon>
        <taxon>Gastropoda</taxon>
        <taxon>Heterobranchia</taxon>
        <taxon>Euthyneura</taxon>
        <taxon>Panpulmonata</taxon>
        <taxon>Sacoglossa</taxon>
        <taxon>Placobranchoidea</taxon>
        <taxon>Plakobranchidae</taxon>
        <taxon>Plakobranchus</taxon>
    </lineage>
</organism>
<protein>
    <submittedName>
        <fullName evidence="8">Sodium- and chloride-dependent glycine transporter 1-like</fullName>
    </submittedName>
</protein>
<keyword evidence="9" id="KW-1185">Reference proteome</keyword>
<dbReference type="GO" id="GO:0089718">
    <property type="term" value="P:amino acid import across plasma membrane"/>
    <property type="evidence" value="ECO:0007669"/>
    <property type="project" value="TreeGrafter"/>
</dbReference>
<proteinExistence type="predicted"/>
<dbReference type="GO" id="GO:0005283">
    <property type="term" value="F:amino acid:sodium symporter activity"/>
    <property type="evidence" value="ECO:0007669"/>
    <property type="project" value="TreeGrafter"/>
</dbReference>
<sequence length="290" mass="33023">MWRPLFNLMYVYFCSVPRDALFVSLTGECTSIYGGFAIFTVLGHMAHIYGQPVSQFARSGPGLAFVVYPEAIAQLPLPQFWGVLFFVMLFTLGLDSQFSVMETMITDIVDLRPRLFTKWRVTLTAAIMFFVFLISIPFAARGGVYLFQLIDWYIAAYTVVVVAFLECLILGWIYGTDYFQQDLELMLGRKQPLFSILWRYITPTLLTGVFVSIIATYRPPTYEGYEYTAFGSLVGWFAASVSFIPIPVMAVHEITKTEGGTLLERIRKSLRPTRAWRPADADSRATYKRV</sequence>
<feature type="transmembrane region" description="Helical" evidence="7">
    <location>
        <begin position="80"/>
        <end position="100"/>
    </location>
</feature>
<evidence type="ECO:0000256" key="5">
    <source>
        <dbReference type="ARBA" id="ARBA00023136"/>
    </source>
</evidence>
<feature type="binding site" evidence="6">
    <location>
        <position position="95"/>
    </location>
    <ligand>
        <name>Na(+)</name>
        <dbReference type="ChEBI" id="CHEBI:29101"/>
        <label>1</label>
    </ligand>
</feature>
<feature type="transmembrane region" description="Helical" evidence="7">
    <location>
        <begin position="196"/>
        <end position="217"/>
    </location>
</feature>
<evidence type="ECO:0000256" key="7">
    <source>
        <dbReference type="SAM" id="Phobius"/>
    </source>
</evidence>
<dbReference type="PANTHER" id="PTHR11616:SF241">
    <property type="entry name" value="SODIUM- AND CHLORIDE-DEPENDENT GLYCINE TRANSPORTER 2"/>
    <property type="match status" value="1"/>
</dbReference>
<keyword evidence="6" id="KW-0915">Sodium</keyword>
<evidence type="ECO:0000256" key="4">
    <source>
        <dbReference type="ARBA" id="ARBA00022989"/>
    </source>
</evidence>
<dbReference type="GO" id="GO:0046872">
    <property type="term" value="F:metal ion binding"/>
    <property type="evidence" value="ECO:0007669"/>
    <property type="project" value="UniProtKB-KW"/>
</dbReference>
<dbReference type="PRINTS" id="PR00176">
    <property type="entry name" value="NANEUSMPORT"/>
</dbReference>
<feature type="transmembrane region" description="Helical" evidence="7">
    <location>
        <begin position="121"/>
        <end position="140"/>
    </location>
</feature>
<comment type="caution">
    <text evidence="8">The sequence shown here is derived from an EMBL/GenBank/DDBJ whole genome shotgun (WGS) entry which is preliminary data.</text>
</comment>
<reference evidence="8 9" key="1">
    <citation type="journal article" date="2021" name="Elife">
        <title>Chloroplast acquisition without the gene transfer in kleptoplastic sea slugs, Plakobranchus ocellatus.</title>
        <authorList>
            <person name="Maeda T."/>
            <person name="Takahashi S."/>
            <person name="Yoshida T."/>
            <person name="Shimamura S."/>
            <person name="Takaki Y."/>
            <person name="Nagai Y."/>
            <person name="Toyoda A."/>
            <person name="Suzuki Y."/>
            <person name="Arimoto A."/>
            <person name="Ishii H."/>
            <person name="Satoh N."/>
            <person name="Nishiyama T."/>
            <person name="Hasebe M."/>
            <person name="Maruyama T."/>
            <person name="Minagawa J."/>
            <person name="Obokata J."/>
            <person name="Shigenobu S."/>
        </authorList>
    </citation>
    <scope>NUCLEOTIDE SEQUENCE [LARGE SCALE GENOMIC DNA]</scope>
</reference>
<dbReference type="GO" id="GO:0005886">
    <property type="term" value="C:plasma membrane"/>
    <property type="evidence" value="ECO:0007669"/>
    <property type="project" value="TreeGrafter"/>
</dbReference>
<evidence type="ECO:0000256" key="3">
    <source>
        <dbReference type="ARBA" id="ARBA00022692"/>
    </source>
</evidence>
<dbReference type="Proteomes" id="UP000735302">
    <property type="component" value="Unassembled WGS sequence"/>
</dbReference>
<evidence type="ECO:0000256" key="2">
    <source>
        <dbReference type="ARBA" id="ARBA00022448"/>
    </source>
</evidence>
<keyword evidence="4 7" id="KW-1133">Transmembrane helix</keyword>
<name>A0AAV4CI67_9GAST</name>
<comment type="subcellular location">
    <subcellularLocation>
        <location evidence="1">Membrane</location>
        <topology evidence="1">Multi-pass membrane protein</topology>
    </subcellularLocation>
</comment>
<feature type="binding site" evidence="6">
    <location>
        <position position="96"/>
    </location>
    <ligand>
        <name>Na(+)</name>
        <dbReference type="ChEBI" id="CHEBI:29101"/>
        <label>1</label>
    </ligand>
</feature>
<evidence type="ECO:0000313" key="8">
    <source>
        <dbReference type="EMBL" id="GFO30509.1"/>
    </source>
</evidence>
<keyword evidence="3 7" id="KW-0812">Transmembrane</keyword>